<dbReference type="EMBL" id="MGFN01000005">
    <property type="protein sequence ID" value="OGM07640.1"/>
    <property type="molecule type" value="Genomic_DNA"/>
</dbReference>
<feature type="domain" description="Phenylalanyl-tRNA synthetase" evidence="6">
    <location>
        <begin position="1"/>
        <end position="134"/>
    </location>
</feature>
<organism evidence="7 8">
    <name type="scientific">Candidatus Woesebacteria bacterium GWC1_42_13</name>
    <dbReference type="NCBI Taxonomy" id="1802475"/>
    <lineage>
        <taxon>Bacteria</taxon>
        <taxon>Candidatus Woeseibacteriota</taxon>
    </lineage>
</organism>
<evidence type="ECO:0000313" key="7">
    <source>
        <dbReference type="EMBL" id="OGM07640.1"/>
    </source>
</evidence>
<dbReference type="Gene3D" id="3.30.930.10">
    <property type="entry name" value="Bira Bifunctional Protein, Domain 2"/>
    <property type="match status" value="1"/>
</dbReference>
<dbReference type="InterPro" id="IPR045864">
    <property type="entry name" value="aa-tRNA-synth_II/BPL/LPL"/>
</dbReference>
<dbReference type="AlphaFoldDB" id="A0A1F7WY11"/>
<keyword evidence="3" id="KW-0067">ATP-binding</keyword>
<dbReference type="Pfam" id="PF01409">
    <property type="entry name" value="tRNA-synt_2d"/>
    <property type="match status" value="1"/>
</dbReference>
<keyword evidence="4" id="KW-0648">Protein biosynthesis</keyword>
<keyword evidence="5" id="KW-0030">Aminoacyl-tRNA synthetase</keyword>
<protein>
    <recommendedName>
        <fullName evidence="6">Phenylalanyl-tRNA synthetase domain-containing protein</fullName>
    </recommendedName>
</protein>
<dbReference type="GO" id="GO:0005524">
    <property type="term" value="F:ATP binding"/>
    <property type="evidence" value="ECO:0007669"/>
    <property type="project" value="UniProtKB-KW"/>
</dbReference>
<reference evidence="7 8" key="1">
    <citation type="journal article" date="2016" name="Nat. Commun.">
        <title>Thousands of microbial genomes shed light on interconnected biogeochemical processes in an aquifer system.</title>
        <authorList>
            <person name="Anantharaman K."/>
            <person name="Brown C.T."/>
            <person name="Hug L.A."/>
            <person name="Sharon I."/>
            <person name="Castelle C.J."/>
            <person name="Probst A.J."/>
            <person name="Thomas B.C."/>
            <person name="Singh A."/>
            <person name="Wilkins M.J."/>
            <person name="Karaoz U."/>
            <person name="Brodie E.L."/>
            <person name="Williams K.H."/>
            <person name="Hubbard S.S."/>
            <person name="Banfield J.F."/>
        </authorList>
    </citation>
    <scope>NUCLEOTIDE SEQUENCE [LARGE SCALE GENOMIC DNA]</scope>
</reference>
<dbReference type="GO" id="GO:0000049">
    <property type="term" value="F:tRNA binding"/>
    <property type="evidence" value="ECO:0007669"/>
    <property type="project" value="InterPro"/>
</dbReference>
<evidence type="ECO:0000313" key="8">
    <source>
        <dbReference type="Proteomes" id="UP000177737"/>
    </source>
</evidence>
<evidence type="ECO:0000256" key="3">
    <source>
        <dbReference type="ARBA" id="ARBA00022840"/>
    </source>
</evidence>
<dbReference type="GO" id="GO:0006412">
    <property type="term" value="P:translation"/>
    <property type="evidence" value="ECO:0007669"/>
    <property type="project" value="UniProtKB-KW"/>
</dbReference>
<evidence type="ECO:0000256" key="2">
    <source>
        <dbReference type="ARBA" id="ARBA00022741"/>
    </source>
</evidence>
<evidence type="ECO:0000256" key="5">
    <source>
        <dbReference type="ARBA" id="ARBA00023146"/>
    </source>
</evidence>
<proteinExistence type="predicted"/>
<dbReference type="InterPro" id="IPR002319">
    <property type="entry name" value="Phenylalanyl-tRNA_Synthase"/>
</dbReference>
<keyword evidence="1" id="KW-0436">Ligase</keyword>
<dbReference type="Proteomes" id="UP000177737">
    <property type="component" value="Unassembled WGS sequence"/>
</dbReference>
<sequence length="134" mass="15108">MFHQFEGLVIDKGISIVHLKGTLDYFARNFFGSQRKTRLRPYHFQFTEPSFEVDITCGICMGKGCKVCKEGWLELGGAGMVHPTVLKNGGVDPEKYTGFAFGLGVERTYMMKSGLSVPDIRLLYSSDLKILRQF</sequence>
<gene>
    <name evidence="7" type="ORF">A2129_01455</name>
</gene>
<keyword evidence="2" id="KW-0547">Nucleotide-binding</keyword>
<evidence type="ECO:0000256" key="1">
    <source>
        <dbReference type="ARBA" id="ARBA00022598"/>
    </source>
</evidence>
<dbReference type="GO" id="GO:0004812">
    <property type="term" value="F:aminoacyl-tRNA ligase activity"/>
    <property type="evidence" value="ECO:0007669"/>
    <property type="project" value="UniProtKB-KW"/>
</dbReference>
<dbReference type="GO" id="GO:0043039">
    <property type="term" value="P:tRNA aminoacylation"/>
    <property type="evidence" value="ECO:0007669"/>
    <property type="project" value="InterPro"/>
</dbReference>
<dbReference type="SUPFAM" id="SSF55681">
    <property type="entry name" value="Class II aaRS and biotin synthetases"/>
    <property type="match status" value="1"/>
</dbReference>
<accession>A0A1F7WY11</accession>
<name>A0A1F7WY11_9BACT</name>
<evidence type="ECO:0000256" key="4">
    <source>
        <dbReference type="ARBA" id="ARBA00022917"/>
    </source>
</evidence>
<evidence type="ECO:0000259" key="6">
    <source>
        <dbReference type="Pfam" id="PF01409"/>
    </source>
</evidence>
<comment type="caution">
    <text evidence="7">The sequence shown here is derived from an EMBL/GenBank/DDBJ whole genome shotgun (WGS) entry which is preliminary data.</text>
</comment>